<dbReference type="AlphaFoldDB" id="A0A173ZCI8"/>
<dbReference type="InterPro" id="IPR026902">
    <property type="entry name" value="RnfC_N"/>
</dbReference>
<proteinExistence type="inferred from homology"/>
<comment type="cofactor">
    <cofactor evidence="8">
        <name>[4Fe-4S] cluster</name>
        <dbReference type="ChEBI" id="CHEBI:49883"/>
    </cofactor>
    <text evidence="8">Binds 2 [4Fe-4S] clusters per subunit.</text>
</comment>
<comment type="similarity">
    <text evidence="8">Belongs to the 4Fe4S bacterial-type ferredoxin family. RnfC subfamily.</text>
</comment>
<feature type="binding site" evidence="8">
    <location>
        <position position="369"/>
    </location>
    <ligand>
        <name>[4Fe-4S] cluster</name>
        <dbReference type="ChEBI" id="CHEBI:49883"/>
        <label>1</label>
    </ligand>
</feature>
<evidence type="ECO:0000256" key="4">
    <source>
        <dbReference type="ARBA" id="ARBA00022737"/>
    </source>
</evidence>
<dbReference type="PROSITE" id="PS51379">
    <property type="entry name" value="4FE4S_FER_2"/>
    <property type="match status" value="2"/>
</dbReference>
<dbReference type="NCBIfam" id="NF003454">
    <property type="entry name" value="PRK05035.1"/>
    <property type="match status" value="1"/>
</dbReference>
<name>A0A173ZCI8_9CLOT</name>
<dbReference type="SUPFAM" id="SSF142019">
    <property type="entry name" value="Nqo1 FMN-binding domain-like"/>
    <property type="match status" value="1"/>
</dbReference>
<evidence type="ECO:0000256" key="7">
    <source>
        <dbReference type="ARBA" id="ARBA00023014"/>
    </source>
</evidence>
<evidence type="ECO:0000256" key="1">
    <source>
        <dbReference type="ARBA" id="ARBA00022448"/>
    </source>
</evidence>
<reference evidence="10 11" key="1">
    <citation type="submission" date="2015-09" db="EMBL/GenBank/DDBJ databases">
        <authorList>
            <consortium name="Pathogen Informatics"/>
        </authorList>
    </citation>
    <scope>NUCLEOTIDE SEQUENCE [LARGE SCALE GENOMIC DNA]</scope>
    <source>
        <strain evidence="10 11">2789STDY5834856</strain>
    </source>
</reference>
<comment type="function">
    <text evidence="8">Part of a membrane-bound complex that couples electron transfer with translocation of ions across the membrane.</text>
</comment>
<feature type="binding site" evidence="8">
    <location>
        <position position="411"/>
    </location>
    <ligand>
        <name>[4Fe-4S] cluster</name>
        <dbReference type="ChEBI" id="CHEBI:49883"/>
        <label>2</label>
    </ligand>
</feature>
<comment type="subunit">
    <text evidence="8">The complex is composed of six subunits: RnfA, RnfB, RnfC, RnfD, RnfE and RnfG.</text>
</comment>
<dbReference type="Pfam" id="PF13375">
    <property type="entry name" value="RnfC_N"/>
    <property type="match status" value="1"/>
</dbReference>
<keyword evidence="5 8" id="KW-0249">Electron transport</keyword>
<dbReference type="InterPro" id="IPR017900">
    <property type="entry name" value="4Fe4S_Fe_S_CS"/>
</dbReference>
<keyword evidence="6 8" id="KW-0408">Iron</keyword>
<evidence type="ECO:0000256" key="2">
    <source>
        <dbReference type="ARBA" id="ARBA00022485"/>
    </source>
</evidence>
<keyword evidence="8" id="KW-1003">Cell membrane</keyword>
<keyword evidence="4 8" id="KW-0677">Repeat</keyword>
<keyword evidence="3 8" id="KW-0479">Metal-binding</keyword>
<dbReference type="GO" id="GO:0022900">
    <property type="term" value="P:electron transport chain"/>
    <property type="evidence" value="ECO:0007669"/>
    <property type="project" value="UniProtKB-UniRule"/>
</dbReference>
<dbReference type="GO" id="GO:0009055">
    <property type="term" value="F:electron transfer activity"/>
    <property type="evidence" value="ECO:0007669"/>
    <property type="project" value="InterPro"/>
</dbReference>
<organism evidence="10 11">
    <name type="scientific">Clostridium disporicum</name>
    <dbReference type="NCBI Taxonomy" id="84024"/>
    <lineage>
        <taxon>Bacteria</taxon>
        <taxon>Bacillati</taxon>
        <taxon>Bacillota</taxon>
        <taxon>Clostridia</taxon>
        <taxon>Eubacteriales</taxon>
        <taxon>Clostridiaceae</taxon>
        <taxon>Clostridium</taxon>
    </lineage>
</organism>
<dbReference type="PANTHER" id="PTHR43034:SF2">
    <property type="entry name" value="ION-TRANSLOCATING OXIDOREDUCTASE COMPLEX SUBUNIT C"/>
    <property type="match status" value="1"/>
</dbReference>
<dbReference type="HAMAP" id="MF_00461">
    <property type="entry name" value="RsxC_RnfC"/>
    <property type="match status" value="1"/>
</dbReference>
<accession>A0A173ZCI8</accession>
<dbReference type="Pfam" id="PF01512">
    <property type="entry name" value="Complex1_51K"/>
    <property type="match status" value="1"/>
</dbReference>
<dbReference type="InterPro" id="IPR011538">
    <property type="entry name" value="Nuo51_FMN-bd"/>
</dbReference>
<feature type="binding site" evidence="8">
    <location>
        <position position="372"/>
    </location>
    <ligand>
        <name>[4Fe-4S] cluster</name>
        <dbReference type="ChEBI" id="CHEBI:49883"/>
        <label>1</label>
    </ligand>
</feature>
<gene>
    <name evidence="10" type="primary">rnfC_1</name>
    <name evidence="8" type="synonym">rnfC</name>
    <name evidence="10" type="ORF">ERS852471_00420</name>
</gene>
<dbReference type="Gene3D" id="3.30.70.20">
    <property type="match status" value="1"/>
</dbReference>
<dbReference type="InterPro" id="IPR017896">
    <property type="entry name" value="4Fe4S_Fe-S-bd"/>
</dbReference>
<feature type="binding site" evidence="8">
    <location>
        <position position="414"/>
    </location>
    <ligand>
        <name>[4Fe-4S] cluster</name>
        <dbReference type="ChEBI" id="CHEBI:49883"/>
        <label>2</label>
    </ligand>
</feature>
<feature type="domain" description="4Fe-4S ferredoxin-type" evidence="9">
    <location>
        <begin position="360"/>
        <end position="389"/>
    </location>
</feature>
<keyword evidence="7 8" id="KW-0411">Iron-sulfur</keyword>
<dbReference type="GO" id="GO:0046872">
    <property type="term" value="F:metal ion binding"/>
    <property type="evidence" value="ECO:0007669"/>
    <property type="project" value="UniProtKB-KW"/>
</dbReference>
<dbReference type="PROSITE" id="PS00198">
    <property type="entry name" value="4FE4S_FER_1"/>
    <property type="match status" value="1"/>
</dbReference>
<evidence type="ECO:0000313" key="10">
    <source>
        <dbReference type="EMBL" id="CUN72865.1"/>
    </source>
</evidence>
<keyword evidence="1 8" id="KW-0813">Transport</keyword>
<feature type="binding site" evidence="8">
    <location>
        <position position="408"/>
    </location>
    <ligand>
        <name>[4Fe-4S] cluster</name>
        <dbReference type="ChEBI" id="CHEBI:49883"/>
        <label>2</label>
    </ligand>
</feature>
<feature type="domain" description="4Fe-4S ferredoxin-type" evidence="9">
    <location>
        <begin position="399"/>
        <end position="429"/>
    </location>
</feature>
<dbReference type="SUPFAM" id="SSF46548">
    <property type="entry name" value="alpha-helical ferredoxin"/>
    <property type="match status" value="1"/>
</dbReference>
<comment type="subcellular location">
    <subcellularLocation>
        <location evidence="8">Cell membrane</location>
        <topology evidence="8">Peripheral membrane protein</topology>
    </subcellularLocation>
</comment>
<feature type="binding site" evidence="8">
    <location>
        <position position="375"/>
    </location>
    <ligand>
        <name>[4Fe-4S] cluster</name>
        <dbReference type="ChEBI" id="CHEBI:49883"/>
        <label>1</label>
    </ligand>
</feature>
<protein>
    <recommendedName>
        <fullName evidence="8">Ion-translocating oxidoreductase complex subunit C</fullName>
        <ecNumber evidence="8">7.-.-.-</ecNumber>
    </recommendedName>
    <alternativeName>
        <fullName evidence="8">Rnf electron transport complex subunit C</fullName>
    </alternativeName>
</protein>
<dbReference type="InterPro" id="IPR010208">
    <property type="entry name" value="Ion_transpt_RnfC/RsxC"/>
</dbReference>
<evidence type="ECO:0000256" key="5">
    <source>
        <dbReference type="ARBA" id="ARBA00022982"/>
    </source>
</evidence>
<dbReference type="InterPro" id="IPR037225">
    <property type="entry name" value="Nuo51_FMN-bd_sf"/>
</dbReference>
<sequence length="441" mass="47452">MILVGRIKSTKSLRGIFVKHLKNTAEEKTVSMPVPSTVTIPMSMHIGAPCEPLVKMGDLVKVGQKIGESNAPFSAPIHASVSGKVKQVTEFRNALGMVSKAVVIESDGEQAISEEVKVPVVNSREEFIAAVKESGVVGLGGAGFPTHIKLNPKNLDQIDTLVINAAECEPYITSDYRECMESPEDIIEGINVVKKWLNIKNAYIGIESNKPASIKLLGELSEKHEGIDVVELKAQYPQGAEKVIIYSTTGRIVNDGQLPADAGVIVLNVTTVSFIAKYLKTGMPLVSKRLTVDGTGANKGMNVIVPLGTPIKDVFEFCGGLKADCKKILMGGPMMGIAVPDLEQPIVKNNNAIIALNEKDATPAEETDCIRCGKCVYACPLNLMPAALEKAYDARNAESLVAHDVNLCMNCGCCSYVCPAKRNLAQKNQLAKMFVRQAMQK</sequence>
<dbReference type="NCBIfam" id="TIGR01945">
    <property type="entry name" value="rnfC"/>
    <property type="match status" value="1"/>
</dbReference>
<evidence type="ECO:0000259" key="9">
    <source>
        <dbReference type="PROSITE" id="PS51379"/>
    </source>
</evidence>
<dbReference type="Gene3D" id="3.40.50.11540">
    <property type="entry name" value="NADH-ubiquinone oxidoreductase 51kDa subunit"/>
    <property type="match status" value="1"/>
</dbReference>
<dbReference type="EMBL" id="CYZX01000002">
    <property type="protein sequence ID" value="CUN72865.1"/>
    <property type="molecule type" value="Genomic_DNA"/>
</dbReference>
<keyword evidence="8" id="KW-0472">Membrane</keyword>
<evidence type="ECO:0000313" key="11">
    <source>
        <dbReference type="Proteomes" id="UP000095594"/>
    </source>
</evidence>
<dbReference type="Pfam" id="PF12838">
    <property type="entry name" value="Fer4_7"/>
    <property type="match status" value="1"/>
</dbReference>
<evidence type="ECO:0000256" key="8">
    <source>
        <dbReference type="HAMAP-Rule" id="MF_00461"/>
    </source>
</evidence>
<dbReference type="GO" id="GO:0051539">
    <property type="term" value="F:4 iron, 4 sulfur cluster binding"/>
    <property type="evidence" value="ECO:0007669"/>
    <property type="project" value="UniProtKB-KW"/>
</dbReference>
<dbReference type="EC" id="7.-.-.-" evidence="8"/>
<evidence type="ECO:0000256" key="6">
    <source>
        <dbReference type="ARBA" id="ARBA00023004"/>
    </source>
</evidence>
<keyword evidence="8" id="KW-1278">Translocase</keyword>
<feature type="binding site" evidence="8">
    <location>
        <position position="418"/>
    </location>
    <ligand>
        <name>[4Fe-4S] cluster</name>
        <dbReference type="ChEBI" id="CHEBI:49883"/>
        <label>1</label>
    </ligand>
</feature>
<dbReference type="PANTHER" id="PTHR43034">
    <property type="entry name" value="ION-TRANSLOCATING OXIDOREDUCTASE COMPLEX SUBUNIT C"/>
    <property type="match status" value="1"/>
</dbReference>
<feature type="binding site" evidence="8">
    <location>
        <position position="379"/>
    </location>
    <ligand>
        <name>[4Fe-4S] cluster</name>
        <dbReference type="ChEBI" id="CHEBI:49883"/>
        <label>2</label>
    </ligand>
</feature>
<keyword evidence="2 8" id="KW-0004">4Fe-4S</keyword>
<dbReference type="Proteomes" id="UP000095594">
    <property type="component" value="Unassembled WGS sequence"/>
</dbReference>
<dbReference type="GO" id="GO:0005886">
    <property type="term" value="C:plasma membrane"/>
    <property type="evidence" value="ECO:0007669"/>
    <property type="project" value="UniProtKB-SubCell"/>
</dbReference>
<evidence type="ECO:0000256" key="3">
    <source>
        <dbReference type="ARBA" id="ARBA00022723"/>
    </source>
</evidence>